<dbReference type="EMBL" id="JBBMEJ010000003">
    <property type="protein sequence ID" value="MEQ2370068.1"/>
    <property type="molecule type" value="Genomic_DNA"/>
</dbReference>
<feature type="domain" description="DUF1638" evidence="1">
    <location>
        <begin position="31"/>
        <end position="194"/>
    </location>
</feature>
<dbReference type="InterPro" id="IPR012437">
    <property type="entry name" value="DUF1638"/>
</dbReference>
<name>A0ABV1BBS0_9FIRM</name>
<keyword evidence="3" id="KW-1185">Reference proteome</keyword>
<evidence type="ECO:0000313" key="3">
    <source>
        <dbReference type="Proteomes" id="UP001473063"/>
    </source>
</evidence>
<gene>
    <name evidence="2" type="ORF">WMO28_03760</name>
</gene>
<dbReference type="Proteomes" id="UP001473063">
    <property type="component" value="Unassembled WGS sequence"/>
</dbReference>
<evidence type="ECO:0000313" key="2">
    <source>
        <dbReference type="EMBL" id="MEQ2370068.1"/>
    </source>
</evidence>
<reference evidence="2 3" key="1">
    <citation type="submission" date="2024-03" db="EMBL/GenBank/DDBJ databases">
        <title>Human intestinal bacterial collection.</title>
        <authorList>
            <person name="Pauvert C."/>
            <person name="Hitch T.C.A."/>
            <person name="Clavel T."/>
        </authorList>
    </citation>
    <scope>NUCLEOTIDE SEQUENCE [LARGE SCALE GENOMIC DNA]</scope>
    <source>
        <strain evidence="2 3">CLA-JM-H16</strain>
    </source>
</reference>
<organism evidence="2 3">
    <name type="scientific">Blautia aquisgranensis</name>
    <dbReference type="NCBI Taxonomy" id="3133153"/>
    <lineage>
        <taxon>Bacteria</taxon>
        <taxon>Bacillati</taxon>
        <taxon>Bacillota</taxon>
        <taxon>Clostridia</taxon>
        <taxon>Lachnospirales</taxon>
        <taxon>Lachnospiraceae</taxon>
        <taxon>Blautia</taxon>
    </lineage>
</organism>
<protein>
    <submittedName>
        <fullName evidence="2">DUF1638 domain-containing protein</fullName>
    </submittedName>
</protein>
<evidence type="ECO:0000259" key="1">
    <source>
        <dbReference type="Pfam" id="PF07796"/>
    </source>
</evidence>
<dbReference type="RefSeq" id="WP_349056117.1">
    <property type="nucleotide sequence ID" value="NZ_JBBMEJ010000003.1"/>
</dbReference>
<proteinExistence type="predicted"/>
<accession>A0ABV1BBS0</accession>
<dbReference type="Pfam" id="PF07796">
    <property type="entry name" value="DUF1638"/>
    <property type="match status" value="1"/>
</dbReference>
<sequence>MNPVILSCQTLTEFVRQAQLACHTDFPIVELNREYHSDPAKMRVHILETLSLLPADIDTVLVAMGFCGGSWQDVSCSQTVVIPKVADCVALALITPERYAPDLKEPGHMYLFGKDNSGFSIHSIYDSLLEKYDKEMADIVFDMYFEHYYHVDIIDNGLYDCYDLDFVKKAQKDADRIHSELDFVPGSNILLEKLVSGKWDSQFLVVPPRTNITQGIFF</sequence>
<comment type="caution">
    <text evidence="2">The sequence shown here is derived from an EMBL/GenBank/DDBJ whole genome shotgun (WGS) entry which is preliminary data.</text>
</comment>